<proteinExistence type="inferred from homology"/>
<keyword evidence="3" id="KW-1185">Reference proteome</keyword>
<dbReference type="GO" id="GO:0006508">
    <property type="term" value="P:proteolysis"/>
    <property type="evidence" value="ECO:0007669"/>
    <property type="project" value="InterPro"/>
</dbReference>
<dbReference type="AlphaFoldDB" id="A0AAN8FUD8"/>
<dbReference type="InterPro" id="IPR033124">
    <property type="entry name" value="Ser_caboxypep_his_AS"/>
</dbReference>
<comment type="caution">
    <text evidence="2">The sequence shown here is derived from an EMBL/GenBank/DDBJ whole genome shotgun (WGS) entry which is preliminary data.</text>
</comment>
<dbReference type="SUPFAM" id="SSF53474">
    <property type="entry name" value="alpha/beta-Hydrolases"/>
    <property type="match status" value="1"/>
</dbReference>
<feature type="non-terminal residue" evidence="2">
    <location>
        <position position="224"/>
    </location>
</feature>
<dbReference type="Pfam" id="PF00450">
    <property type="entry name" value="Peptidase_S10"/>
    <property type="match status" value="1"/>
</dbReference>
<evidence type="ECO:0000313" key="2">
    <source>
        <dbReference type="EMBL" id="KAK5986216.1"/>
    </source>
</evidence>
<evidence type="ECO:0000256" key="1">
    <source>
        <dbReference type="ARBA" id="ARBA00009431"/>
    </source>
</evidence>
<organism evidence="2 3">
    <name type="scientific">Trichostrongylus colubriformis</name>
    <name type="common">Black scour worm</name>
    <dbReference type="NCBI Taxonomy" id="6319"/>
    <lineage>
        <taxon>Eukaryota</taxon>
        <taxon>Metazoa</taxon>
        <taxon>Ecdysozoa</taxon>
        <taxon>Nematoda</taxon>
        <taxon>Chromadorea</taxon>
        <taxon>Rhabditida</taxon>
        <taxon>Rhabditina</taxon>
        <taxon>Rhabditomorpha</taxon>
        <taxon>Strongyloidea</taxon>
        <taxon>Trichostrongylidae</taxon>
        <taxon>Trichostrongylus</taxon>
    </lineage>
</organism>
<reference evidence="2 3" key="1">
    <citation type="submission" date="2019-10" db="EMBL/GenBank/DDBJ databases">
        <title>Assembly and Annotation for the nematode Trichostrongylus colubriformis.</title>
        <authorList>
            <person name="Martin J."/>
        </authorList>
    </citation>
    <scope>NUCLEOTIDE SEQUENCE [LARGE SCALE GENOMIC DNA]</scope>
    <source>
        <strain evidence="2">G859</strain>
        <tissue evidence="2">Whole worm</tissue>
    </source>
</reference>
<comment type="similarity">
    <text evidence="1">Belongs to the peptidase S10 family.</text>
</comment>
<sequence>MDGELEFILNNYLYTANGMRILIYNGDTDQVCNHLGDQWLIEQVAANLSLTTASARKPWYYQLNSHSERQLAGYEKIFSRNLHLVTVKGSGHLVPMDRPGPSLQMIYNFVKNKSLSQDLPPMMTDSTPLKPEYTGLGTCSVTAYPSAVPLPTIPVPTIPGMPDGIEEIENAPDSMEFWLNTDSSNLTDKAVADMITSLPGLTFNVTFRQFSGYLTLNSSNHLFY</sequence>
<dbReference type="Gene3D" id="3.40.50.1820">
    <property type="entry name" value="alpha/beta hydrolase"/>
    <property type="match status" value="2"/>
</dbReference>
<dbReference type="GO" id="GO:0004185">
    <property type="term" value="F:serine-type carboxypeptidase activity"/>
    <property type="evidence" value="ECO:0007669"/>
    <property type="project" value="InterPro"/>
</dbReference>
<dbReference type="InterPro" id="IPR029058">
    <property type="entry name" value="AB_hydrolase_fold"/>
</dbReference>
<accession>A0AAN8FUD8</accession>
<dbReference type="InterPro" id="IPR001563">
    <property type="entry name" value="Peptidase_S10"/>
</dbReference>
<dbReference type="PROSITE" id="PS00560">
    <property type="entry name" value="CARBOXYPEPT_SER_HIS"/>
    <property type="match status" value="1"/>
</dbReference>
<evidence type="ECO:0000313" key="3">
    <source>
        <dbReference type="Proteomes" id="UP001331761"/>
    </source>
</evidence>
<protein>
    <submittedName>
        <fullName evidence="2">Uncharacterized protein</fullName>
    </submittedName>
</protein>
<name>A0AAN8FUD8_TRICO</name>
<gene>
    <name evidence="2" type="ORF">GCK32_016467</name>
</gene>
<dbReference type="EMBL" id="WIXE01000881">
    <property type="protein sequence ID" value="KAK5986216.1"/>
    <property type="molecule type" value="Genomic_DNA"/>
</dbReference>
<dbReference type="Proteomes" id="UP001331761">
    <property type="component" value="Unassembled WGS sequence"/>
</dbReference>